<keyword evidence="3" id="KW-0443">Lipid metabolism</keyword>
<evidence type="ECO:0000256" key="1">
    <source>
        <dbReference type="ARBA" id="ARBA00022832"/>
    </source>
</evidence>
<organism evidence="4 5">
    <name type="scientific">Lacimonas salitolerans</name>
    <dbReference type="NCBI Taxonomy" id="1323750"/>
    <lineage>
        <taxon>Bacteria</taxon>
        <taxon>Pseudomonadati</taxon>
        <taxon>Pseudomonadota</taxon>
        <taxon>Alphaproteobacteria</taxon>
        <taxon>Rhodobacterales</taxon>
        <taxon>Paracoccaceae</taxon>
        <taxon>Lacimonas</taxon>
    </lineage>
</organism>
<dbReference type="Gene3D" id="1.10.287.2460">
    <property type="match status" value="1"/>
</dbReference>
<reference evidence="5" key="1">
    <citation type="journal article" date="2019" name="Int. J. Syst. Evol. Microbiol.">
        <title>The Global Catalogue of Microorganisms (GCM) 10K type strain sequencing project: providing services to taxonomists for standard genome sequencing and annotation.</title>
        <authorList>
            <consortium name="The Broad Institute Genomics Platform"/>
            <consortium name="The Broad Institute Genome Sequencing Center for Infectious Disease"/>
            <person name="Wu L."/>
            <person name="Ma J."/>
        </authorList>
    </citation>
    <scope>NUCLEOTIDE SEQUENCE [LARGE SCALE GENOMIC DNA]</scope>
    <source>
        <strain evidence="5">CGMCC 1.12477</strain>
    </source>
</reference>
<dbReference type="EMBL" id="JBHUDD010000005">
    <property type="protein sequence ID" value="MFD1507980.1"/>
    <property type="molecule type" value="Genomic_DNA"/>
</dbReference>
<evidence type="ECO:0000256" key="3">
    <source>
        <dbReference type="ARBA" id="ARBA00023098"/>
    </source>
</evidence>
<evidence type="ECO:0000313" key="4">
    <source>
        <dbReference type="EMBL" id="MFD1507980.1"/>
    </source>
</evidence>
<dbReference type="Proteomes" id="UP001597186">
    <property type="component" value="Unassembled WGS sequence"/>
</dbReference>
<dbReference type="SUPFAM" id="SSF52096">
    <property type="entry name" value="ClpP/crotonase"/>
    <property type="match status" value="1"/>
</dbReference>
<protein>
    <submittedName>
        <fullName evidence="4">Enoyl-CoA hydratase-related protein</fullName>
    </submittedName>
</protein>
<dbReference type="InterPro" id="IPR001753">
    <property type="entry name" value="Enoyl-CoA_hydra/iso"/>
</dbReference>
<accession>A0ABW4E9H6</accession>
<evidence type="ECO:0000313" key="5">
    <source>
        <dbReference type="Proteomes" id="UP001597186"/>
    </source>
</evidence>
<name>A0ABW4E9H6_9RHOB</name>
<proteinExistence type="predicted"/>
<dbReference type="RefSeq" id="WP_379912149.1">
    <property type="nucleotide sequence ID" value="NZ_JBHUDD010000005.1"/>
</dbReference>
<gene>
    <name evidence="4" type="ORF">ACFTOW_00960</name>
</gene>
<dbReference type="PANTHER" id="PTHR43602:SF1">
    <property type="entry name" value="ENOYL-COA HYDRATASE DOMAIN-CONTAINING PROTEIN 3, MITOCHONDRIAL"/>
    <property type="match status" value="1"/>
</dbReference>
<evidence type="ECO:0000256" key="2">
    <source>
        <dbReference type="ARBA" id="ARBA00022946"/>
    </source>
</evidence>
<dbReference type="CDD" id="cd06558">
    <property type="entry name" value="crotonase-like"/>
    <property type="match status" value="1"/>
</dbReference>
<comment type="caution">
    <text evidence="4">The sequence shown here is derived from an EMBL/GenBank/DDBJ whole genome shotgun (WGS) entry which is preliminary data.</text>
</comment>
<dbReference type="Pfam" id="PF00378">
    <property type="entry name" value="ECH_1"/>
    <property type="match status" value="1"/>
</dbReference>
<keyword evidence="1" id="KW-0276">Fatty acid metabolism</keyword>
<dbReference type="InterPro" id="IPR052377">
    <property type="entry name" value="Mitochondrial_ECH-domain"/>
</dbReference>
<sequence>MNQMHQPPLVTHTLTQGLRQITLGRAPAHPLSLAMITALHSELDDAADDPDTRVVVIDGPGHIFCAGHDLKEIAQHRSDADQGRAFLTELFNACAQMMLRLARLPKPTIAMVDGIATAAGLQMAASCDLVFASTRATFCLPGVKNGGFCTTPAVGVSRAVSRSQLMELALSAEPLDIDWGLRAGLVNRAFESAALQAETMAFATTLAGRNPAPIAAGKAALDAHLGLPLDQAYHLATDVMIGHFMDPARLQAEATGKSGLRS</sequence>
<dbReference type="Gene3D" id="3.90.226.10">
    <property type="entry name" value="2-enoyl-CoA Hydratase, Chain A, domain 1"/>
    <property type="match status" value="1"/>
</dbReference>
<keyword evidence="5" id="KW-1185">Reference proteome</keyword>
<dbReference type="PANTHER" id="PTHR43602">
    <property type="match status" value="1"/>
</dbReference>
<keyword evidence="2" id="KW-0809">Transit peptide</keyword>
<dbReference type="InterPro" id="IPR029045">
    <property type="entry name" value="ClpP/crotonase-like_dom_sf"/>
</dbReference>